<feature type="compositionally biased region" description="Low complexity" evidence="1">
    <location>
        <begin position="97"/>
        <end position="110"/>
    </location>
</feature>
<reference evidence="2 3" key="1">
    <citation type="journal article" date="2019" name="Commun. Biol.">
        <title>The bagworm genome reveals a unique fibroin gene that provides high tensile strength.</title>
        <authorList>
            <person name="Kono N."/>
            <person name="Nakamura H."/>
            <person name="Ohtoshi R."/>
            <person name="Tomita M."/>
            <person name="Numata K."/>
            <person name="Arakawa K."/>
        </authorList>
    </citation>
    <scope>NUCLEOTIDE SEQUENCE [LARGE SCALE GENOMIC DNA]</scope>
</reference>
<dbReference type="Proteomes" id="UP000299102">
    <property type="component" value="Unassembled WGS sequence"/>
</dbReference>
<evidence type="ECO:0000256" key="1">
    <source>
        <dbReference type="SAM" id="MobiDB-lite"/>
    </source>
</evidence>
<feature type="region of interest" description="Disordered" evidence="1">
    <location>
        <begin position="1"/>
        <end position="23"/>
    </location>
</feature>
<sequence>MSGGHSAVETSAADQKAPEATLSHRSWMWSSYRQRRSSPAADPLWVGVGAKSKFHNLKRRRLCILARVPECRDKPLHDTGEPDRARGGRWERRGARAARGAPCGAPGSCGRRPRDPVTAAADRSEAPGRALPPMDGPRRRCPSTLSRARNGTCQIRRLRARRLIVRASQLTDLHGTDWSAVPRRARPARCKR</sequence>
<dbReference type="AlphaFoldDB" id="A0A4C1XII5"/>
<keyword evidence="3" id="KW-1185">Reference proteome</keyword>
<organism evidence="2 3">
    <name type="scientific">Eumeta variegata</name>
    <name type="common">Bagworm moth</name>
    <name type="synonym">Eumeta japonica</name>
    <dbReference type="NCBI Taxonomy" id="151549"/>
    <lineage>
        <taxon>Eukaryota</taxon>
        <taxon>Metazoa</taxon>
        <taxon>Ecdysozoa</taxon>
        <taxon>Arthropoda</taxon>
        <taxon>Hexapoda</taxon>
        <taxon>Insecta</taxon>
        <taxon>Pterygota</taxon>
        <taxon>Neoptera</taxon>
        <taxon>Endopterygota</taxon>
        <taxon>Lepidoptera</taxon>
        <taxon>Glossata</taxon>
        <taxon>Ditrysia</taxon>
        <taxon>Tineoidea</taxon>
        <taxon>Psychidae</taxon>
        <taxon>Oiketicinae</taxon>
        <taxon>Eumeta</taxon>
    </lineage>
</organism>
<proteinExistence type="predicted"/>
<evidence type="ECO:0000313" key="2">
    <source>
        <dbReference type="EMBL" id="GBP62304.1"/>
    </source>
</evidence>
<name>A0A4C1XII5_EUMVA</name>
<accession>A0A4C1XII5</accession>
<feature type="compositionally biased region" description="Basic and acidic residues" evidence="1">
    <location>
        <begin position="73"/>
        <end position="94"/>
    </location>
</feature>
<feature type="region of interest" description="Disordered" evidence="1">
    <location>
        <begin position="73"/>
        <end position="145"/>
    </location>
</feature>
<gene>
    <name evidence="2" type="ORF">EVAR_48477_1</name>
</gene>
<comment type="caution">
    <text evidence="2">The sequence shown here is derived from an EMBL/GenBank/DDBJ whole genome shotgun (WGS) entry which is preliminary data.</text>
</comment>
<dbReference type="EMBL" id="BGZK01000838">
    <property type="protein sequence ID" value="GBP62304.1"/>
    <property type="molecule type" value="Genomic_DNA"/>
</dbReference>
<protein>
    <submittedName>
        <fullName evidence="2">Uncharacterized protein</fullName>
    </submittedName>
</protein>
<evidence type="ECO:0000313" key="3">
    <source>
        <dbReference type="Proteomes" id="UP000299102"/>
    </source>
</evidence>